<feature type="region of interest" description="Disordered" evidence="2">
    <location>
        <begin position="276"/>
        <end position="312"/>
    </location>
</feature>
<evidence type="ECO:0000256" key="1">
    <source>
        <dbReference type="SAM" id="Coils"/>
    </source>
</evidence>
<accession>A0AAD9QJX3</accession>
<gene>
    <name evidence="3" type="ORF">P5673_014412</name>
</gene>
<sequence>MNTPKEFSKEVSKIMKQVKNFVCCVTLEFDPADQRVRSGMSVRTKMLCDGKTRHNLVDASEVFTKSFAQSLANVNSRAATTGDAVNETRRQTSKGVFDEDQFRWKYGHKYDNVGVDMDRRKIEDVVEGLSDNDQIEFVDGFIAHLGPPPLKGMEHEYGQEELESKGDLKQLQKELSDLESKQKLVEEKLTDPVKGKVLLDETLTIKQKVISASKETGSGIKYDASSVQSLFLHALETGLADQTICAKVRPLTRDPQVADEDLIEVISLAVSAETERSNKFSHTSKGKSAKMYTVESSADTNAKKEQQKEQHKDQHILATLKAVQADLALVHSEVETLRETAISQKTDSTRPACPGNGATMGARPPGCQECRRKREGDLCPYCYLCGGLNHIARYCQTKYRSHPGNIPRLPPRDRE</sequence>
<feature type="region of interest" description="Disordered" evidence="2">
    <location>
        <begin position="343"/>
        <end position="366"/>
    </location>
</feature>
<organism evidence="3 4">
    <name type="scientific">Acropora cervicornis</name>
    <name type="common">Staghorn coral</name>
    <dbReference type="NCBI Taxonomy" id="6130"/>
    <lineage>
        <taxon>Eukaryota</taxon>
        <taxon>Metazoa</taxon>
        <taxon>Cnidaria</taxon>
        <taxon>Anthozoa</taxon>
        <taxon>Hexacorallia</taxon>
        <taxon>Scleractinia</taxon>
        <taxon>Astrocoeniina</taxon>
        <taxon>Acroporidae</taxon>
        <taxon>Acropora</taxon>
    </lineage>
</organism>
<feature type="compositionally biased region" description="Basic and acidic residues" evidence="2">
    <location>
        <begin position="301"/>
        <end position="312"/>
    </location>
</feature>
<evidence type="ECO:0000256" key="2">
    <source>
        <dbReference type="SAM" id="MobiDB-lite"/>
    </source>
</evidence>
<keyword evidence="4" id="KW-1185">Reference proteome</keyword>
<evidence type="ECO:0000313" key="4">
    <source>
        <dbReference type="Proteomes" id="UP001249851"/>
    </source>
</evidence>
<evidence type="ECO:0000313" key="3">
    <source>
        <dbReference type="EMBL" id="KAK2562706.1"/>
    </source>
</evidence>
<protein>
    <recommendedName>
        <fullName evidence="5">CCHC-type domain-containing protein</fullName>
    </recommendedName>
</protein>
<proteinExistence type="predicted"/>
<name>A0AAD9QJX3_ACRCE</name>
<evidence type="ECO:0008006" key="5">
    <source>
        <dbReference type="Google" id="ProtNLM"/>
    </source>
</evidence>
<reference evidence="3" key="2">
    <citation type="journal article" date="2023" name="Science">
        <title>Genomic signatures of disease resistance in endangered staghorn corals.</title>
        <authorList>
            <person name="Vollmer S.V."/>
            <person name="Selwyn J.D."/>
            <person name="Despard B.A."/>
            <person name="Roesel C.L."/>
        </authorList>
    </citation>
    <scope>NUCLEOTIDE SEQUENCE</scope>
    <source>
        <strain evidence="3">K2</strain>
    </source>
</reference>
<dbReference type="EMBL" id="JARQWQ010000028">
    <property type="protein sequence ID" value="KAK2562706.1"/>
    <property type="molecule type" value="Genomic_DNA"/>
</dbReference>
<dbReference type="Proteomes" id="UP001249851">
    <property type="component" value="Unassembled WGS sequence"/>
</dbReference>
<dbReference type="AlphaFoldDB" id="A0AAD9QJX3"/>
<keyword evidence="1" id="KW-0175">Coiled coil</keyword>
<feature type="coiled-coil region" evidence="1">
    <location>
        <begin position="161"/>
        <end position="188"/>
    </location>
</feature>
<reference evidence="3" key="1">
    <citation type="journal article" date="2023" name="G3 (Bethesda)">
        <title>Whole genome assembly and annotation of the endangered Caribbean coral Acropora cervicornis.</title>
        <authorList>
            <person name="Selwyn J.D."/>
            <person name="Vollmer S.V."/>
        </authorList>
    </citation>
    <scope>NUCLEOTIDE SEQUENCE</scope>
    <source>
        <strain evidence="3">K2</strain>
    </source>
</reference>
<comment type="caution">
    <text evidence="3">The sequence shown here is derived from an EMBL/GenBank/DDBJ whole genome shotgun (WGS) entry which is preliminary data.</text>
</comment>